<name>A0AAE2CSP3_9LAMI</name>
<dbReference type="Proteomes" id="UP001293254">
    <property type="component" value="Unassembled WGS sequence"/>
</dbReference>
<accession>A0AAE2CSP3</accession>
<comment type="caution">
    <text evidence="3">The sequence shown here is derived from an EMBL/GenBank/DDBJ whole genome shotgun (WGS) entry which is preliminary data.</text>
</comment>
<evidence type="ECO:0000313" key="3">
    <source>
        <dbReference type="EMBL" id="KAK4433082.1"/>
    </source>
</evidence>
<dbReference type="PANTHER" id="PTHR19338">
    <property type="entry name" value="TRANSLOCASE OF INNER MITOCHONDRIAL MEMBRANE 13 HOMOLOG"/>
    <property type="match status" value="1"/>
</dbReference>
<dbReference type="SUPFAM" id="SSF52540">
    <property type="entry name" value="P-loop containing nucleoside triphosphate hydrolases"/>
    <property type="match status" value="1"/>
</dbReference>
<feature type="region of interest" description="Disordered" evidence="1">
    <location>
        <begin position="127"/>
        <end position="156"/>
    </location>
</feature>
<feature type="region of interest" description="Disordered" evidence="1">
    <location>
        <begin position="225"/>
        <end position="258"/>
    </location>
</feature>
<dbReference type="Gene3D" id="3.40.50.300">
    <property type="entry name" value="P-loop containing nucleotide triphosphate hydrolases"/>
    <property type="match status" value="1"/>
</dbReference>
<organism evidence="3 4">
    <name type="scientific">Sesamum alatum</name>
    <dbReference type="NCBI Taxonomy" id="300844"/>
    <lineage>
        <taxon>Eukaryota</taxon>
        <taxon>Viridiplantae</taxon>
        <taxon>Streptophyta</taxon>
        <taxon>Embryophyta</taxon>
        <taxon>Tracheophyta</taxon>
        <taxon>Spermatophyta</taxon>
        <taxon>Magnoliopsida</taxon>
        <taxon>eudicotyledons</taxon>
        <taxon>Gunneridae</taxon>
        <taxon>Pentapetalae</taxon>
        <taxon>asterids</taxon>
        <taxon>lamiids</taxon>
        <taxon>Lamiales</taxon>
        <taxon>Pedaliaceae</taxon>
        <taxon>Sesamum</taxon>
    </lineage>
</organism>
<dbReference type="EMBL" id="JACGWO010000003">
    <property type="protein sequence ID" value="KAK4433082.1"/>
    <property type="molecule type" value="Genomic_DNA"/>
</dbReference>
<reference evidence="3" key="1">
    <citation type="submission" date="2020-06" db="EMBL/GenBank/DDBJ databases">
        <authorList>
            <person name="Li T."/>
            <person name="Hu X."/>
            <person name="Zhang T."/>
            <person name="Song X."/>
            <person name="Zhang H."/>
            <person name="Dai N."/>
            <person name="Sheng W."/>
            <person name="Hou X."/>
            <person name="Wei L."/>
        </authorList>
    </citation>
    <scope>NUCLEOTIDE SEQUENCE</scope>
    <source>
        <strain evidence="3">3651</strain>
        <tissue evidence="3">Leaf</tissue>
    </source>
</reference>
<dbReference type="AlphaFoldDB" id="A0AAE2CSP3"/>
<dbReference type="PANTHER" id="PTHR19338:SF73">
    <property type="entry name" value="DISEASE RESISTANCE PROTEIN RGA2-LIKE"/>
    <property type="match status" value="1"/>
</dbReference>
<sequence>MAAYAALVSLSQTIHLILQNHHHSIFFHEFNQEIKHLLEQSSLLQAFLEDFPNGDDGLQARIRDVASKAEEVIQDFLSKQIESHLNSGLSEDVRLQRHRDNISCIDQKLQKVTKGIDSIVQKVMRSTNDISEGKDLQPTDSSSDSSSSGLPDGDEARIRDVGSEAEDVIQDFQSKQIQPHLTSAGPSQDVQPAKRYIWRQVNILGMCQKLRNVRKKVDSIVQQVMKSTKNSSKGKDLPPIDSSSASSSSSSSGLPAPGAGKDVVVGFEDDLMAIKHRLCGQLSKLQVVPILGMGGIGKTTLARNAFDDQLTVEHFQKSCLDNNITRL</sequence>
<dbReference type="InterPro" id="IPR027417">
    <property type="entry name" value="P-loop_NTPase"/>
</dbReference>
<dbReference type="GO" id="GO:0043531">
    <property type="term" value="F:ADP binding"/>
    <property type="evidence" value="ECO:0007669"/>
    <property type="project" value="InterPro"/>
</dbReference>
<feature type="domain" description="NB-ARC" evidence="2">
    <location>
        <begin position="269"/>
        <end position="316"/>
    </location>
</feature>
<proteinExistence type="predicted"/>
<dbReference type="Gene3D" id="1.20.5.4130">
    <property type="match status" value="1"/>
</dbReference>
<protein>
    <recommendedName>
        <fullName evidence="2">NB-ARC domain-containing protein</fullName>
    </recommendedName>
</protein>
<evidence type="ECO:0000256" key="1">
    <source>
        <dbReference type="SAM" id="MobiDB-lite"/>
    </source>
</evidence>
<reference evidence="3" key="2">
    <citation type="journal article" date="2024" name="Plant">
        <title>Genomic evolution and insights into agronomic trait innovations of Sesamum species.</title>
        <authorList>
            <person name="Miao H."/>
            <person name="Wang L."/>
            <person name="Qu L."/>
            <person name="Liu H."/>
            <person name="Sun Y."/>
            <person name="Le M."/>
            <person name="Wang Q."/>
            <person name="Wei S."/>
            <person name="Zheng Y."/>
            <person name="Lin W."/>
            <person name="Duan Y."/>
            <person name="Cao H."/>
            <person name="Xiong S."/>
            <person name="Wang X."/>
            <person name="Wei L."/>
            <person name="Li C."/>
            <person name="Ma Q."/>
            <person name="Ju M."/>
            <person name="Zhao R."/>
            <person name="Li G."/>
            <person name="Mu C."/>
            <person name="Tian Q."/>
            <person name="Mei H."/>
            <person name="Zhang T."/>
            <person name="Gao T."/>
            <person name="Zhang H."/>
        </authorList>
    </citation>
    <scope>NUCLEOTIDE SEQUENCE</scope>
    <source>
        <strain evidence="3">3651</strain>
    </source>
</reference>
<feature type="compositionally biased region" description="Low complexity" evidence="1">
    <location>
        <begin position="242"/>
        <end position="252"/>
    </location>
</feature>
<evidence type="ECO:0000313" key="4">
    <source>
        <dbReference type="Proteomes" id="UP001293254"/>
    </source>
</evidence>
<dbReference type="Pfam" id="PF00931">
    <property type="entry name" value="NB-ARC"/>
    <property type="match status" value="1"/>
</dbReference>
<keyword evidence="4" id="KW-1185">Reference proteome</keyword>
<dbReference type="InterPro" id="IPR002182">
    <property type="entry name" value="NB-ARC"/>
</dbReference>
<gene>
    <name evidence="3" type="ORF">Salat_1070400</name>
</gene>
<evidence type="ECO:0000259" key="2">
    <source>
        <dbReference type="Pfam" id="PF00931"/>
    </source>
</evidence>